<comment type="caution">
    <text evidence="1">The sequence shown here is derived from an EMBL/GenBank/DDBJ whole genome shotgun (WGS) entry which is preliminary data.</text>
</comment>
<keyword evidence="2" id="KW-1185">Reference proteome</keyword>
<sequence>MPFKCCFAAPTTQDAEFFSASRGWMMRRHVHPAVEHCKALPPVCSAPRTTDDPHLLVHVLHKL</sequence>
<dbReference type="AlphaFoldDB" id="A0A699ZQX2"/>
<accession>A0A699ZQX2</accession>
<organism evidence="1 2">
    <name type="scientific">Haematococcus lacustris</name>
    <name type="common">Green alga</name>
    <name type="synonym">Haematococcus pluvialis</name>
    <dbReference type="NCBI Taxonomy" id="44745"/>
    <lineage>
        <taxon>Eukaryota</taxon>
        <taxon>Viridiplantae</taxon>
        <taxon>Chlorophyta</taxon>
        <taxon>core chlorophytes</taxon>
        <taxon>Chlorophyceae</taxon>
        <taxon>CS clade</taxon>
        <taxon>Chlamydomonadales</taxon>
        <taxon>Haematococcaceae</taxon>
        <taxon>Haematococcus</taxon>
    </lineage>
</organism>
<evidence type="ECO:0000313" key="1">
    <source>
        <dbReference type="EMBL" id="GFH24315.1"/>
    </source>
</evidence>
<name>A0A699ZQX2_HAELA</name>
<gene>
    <name evidence="1" type="ORF">HaLaN_22086</name>
</gene>
<reference evidence="1 2" key="1">
    <citation type="submission" date="2020-02" db="EMBL/GenBank/DDBJ databases">
        <title>Draft genome sequence of Haematococcus lacustris strain NIES-144.</title>
        <authorList>
            <person name="Morimoto D."/>
            <person name="Nakagawa S."/>
            <person name="Yoshida T."/>
            <person name="Sawayama S."/>
        </authorList>
    </citation>
    <scope>NUCLEOTIDE SEQUENCE [LARGE SCALE GENOMIC DNA]</scope>
    <source>
        <strain evidence="1 2">NIES-144</strain>
    </source>
</reference>
<dbReference type="Proteomes" id="UP000485058">
    <property type="component" value="Unassembled WGS sequence"/>
</dbReference>
<dbReference type="EMBL" id="BLLF01002501">
    <property type="protein sequence ID" value="GFH24315.1"/>
    <property type="molecule type" value="Genomic_DNA"/>
</dbReference>
<protein>
    <submittedName>
        <fullName evidence="1">Uncharacterized protein</fullName>
    </submittedName>
</protein>
<evidence type="ECO:0000313" key="2">
    <source>
        <dbReference type="Proteomes" id="UP000485058"/>
    </source>
</evidence>
<proteinExistence type="predicted"/>